<gene>
    <name evidence="2" type="ORF">GSOID_T00028809001</name>
</gene>
<keyword evidence="1" id="KW-0472">Membrane</keyword>
<evidence type="ECO:0000256" key="1">
    <source>
        <dbReference type="SAM" id="Phobius"/>
    </source>
</evidence>
<dbReference type="Proteomes" id="UP000011014">
    <property type="component" value="Unassembled WGS sequence"/>
</dbReference>
<keyword evidence="1" id="KW-0812">Transmembrane</keyword>
<evidence type="ECO:0000313" key="2">
    <source>
        <dbReference type="EMBL" id="CBY36314.1"/>
    </source>
</evidence>
<reference evidence="2" key="1">
    <citation type="journal article" date="2010" name="Science">
        <title>Plasticity of animal genome architecture unmasked by rapid evolution of a pelagic tunicate.</title>
        <authorList>
            <person name="Denoeud F."/>
            <person name="Henriet S."/>
            <person name="Mungpakdee S."/>
            <person name="Aury J.M."/>
            <person name="Da Silva C."/>
            <person name="Brinkmann H."/>
            <person name="Mikhaleva J."/>
            <person name="Olsen L.C."/>
            <person name="Jubin C."/>
            <person name="Canestro C."/>
            <person name="Bouquet J.M."/>
            <person name="Danks G."/>
            <person name="Poulain J."/>
            <person name="Campsteijn C."/>
            <person name="Adamski M."/>
            <person name="Cross I."/>
            <person name="Yadetie F."/>
            <person name="Muffato M."/>
            <person name="Louis A."/>
            <person name="Butcher S."/>
            <person name="Tsagkogeorga G."/>
            <person name="Konrad A."/>
            <person name="Singh S."/>
            <person name="Jensen M.F."/>
            <person name="Cong E.H."/>
            <person name="Eikeseth-Otteraa H."/>
            <person name="Noel B."/>
            <person name="Anthouard V."/>
            <person name="Porcel B.M."/>
            <person name="Kachouri-Lafond R."/>
            <person name="Nishino A."/>
            <person name="Ugolini M."/>
            <person name="Chourrout P."/>
            <person name="Nishida H."/>
            <person name="Aasland R."/>
            <person name="Huzurbazar S."/>
            <person name="Westhof E."/>
            <person name="Delsuc F."/>
            <person name="Lehrach H."/>
            <person name="Reinhardt R."/>
            <person name="Weissenbach J."/>
            <person name="Roy S.W."/>
            <person name="Artiguenave F."/>
            <person name="Postlethwait J.H."/>
            <person name="Manak J.R."/>
            <person name="Thompson E.M."/>
            <person name="Jaillon O."/>
            <person name="Du Pasquier L."/>
            <person name="Boudinot P."/>
            <person name="Liberles D.A."/>
            <person name="Volff J.N."/>
            <person name="Philippe H."/>
            <person name="Lenhard B."/>
            <person name="Roest Crollius H."/>
            <person name="Wincker P."/>
            <person name="Chourrout D."/>
        </authorList>
    </citation>
    <scope>NUCLEOTIDE SEQUENCE [LARGE SCALE GENOMIC DNA]</scope>
</reference>
<dbReference type="EMBL" id="FN654756">
    <property type="protein sequence ID" value="CBY36314.1"/>
    <property type="molecule type" value="Genomic_DNA"/>
</dbReference>
<name>E4YLF3_OIKDI</name>
<proteinExistence type="predicted"/>
<protein>
    <submittedName>
        <fullName evidence="2">Uncharacterized protein</fullName>
    </submittedName>
</protein>
<organism evidence="2">
    <name type="scientific">Oikopleura dioica</name>
    <name type="common">Tunicate</name>
    <dbReference type="NCBI Taxonomy" id="34765"/>
    <lineage>
        <taxon>Eukaryota</taxon>
        <taxon>Metazoa</taxon>
        <taxon>Chordata</taxon>
        <taxon>Tunicata</taxon>
        <taxon>Appendicularia</taxon>
        <taxon>Copelata</taxon>
        <taxon>Oikopleuridae</taxon>
        <taxon>Oikopleura</taxon>
    </lineage>
</organism>
<accession>E4YLF3</accession>
<feature type="transmembrane region" description="Helical" evidence="1">
    <location>
        <begin position="36"/>
        <end position="57"/>
    </location>
</feature>
<feature type="transmembrane region" description="Helical" evidence="1">
    <location>
        <begin position="94"/>
        <end position="119"/>
    </location>
</feature>
<keyword evidence="1" id="KW-1133">Transmembrane helix</keyword>
<sequence length="236" mass="26898">MIENLQIFLQQNGFNTTSEEILNDTFIIERFARYSLLISCLFLIPLAFIYAGISLLLNDRLNVSEDDYYGPVDHALIKFQRCFGRNICCYRLSLFLLAILGIAAISPGIIVGPLAINAVVEKSRGCLQAAIIWAIFSIIASFLVGFFGGYSINFLRSKEDHFADNDEEAKSKMKILRTMFEKIQDQENTIKYTIIMMLPRIFEIVLIIYSWKFAFGKISELLPISSKSSVKLFQNE</sequence>
<feature type="transmembrane region" description="Helical" evidence="1">
    <location>
        <begin position="131"/>
        <end position="152"/>
    </location>
</feature>
<dbReference type="AlphaFoldDB" id="E4YLF3"/>